<dbReference type="GO" id="GO:0004843">
    <property type="term" value="F:cysteine-type deubiquitinase activity"/>
    <property type="evidence" value="ECO:0007669"/>
    <property type="project" value="UniProtKB-EC"/>
</dbReference>
<evidence type="ECO:0000256" key="7">
    <source>
        <dbReference type="ARBA" id="ARBA00022670"/>
    </source>
</evidence>
<dbReference type="GO" id="GO:0016579">
    <property type="term" value="P:protein deubiquitination"/>
    <property type="evidence" value="ECO:0007669"/>
    <property type="project" value="TreeGrafter"/>
</dbReference>
<dbReference type="PANTHER" id="PTHR12378">
    <property type="entry name" value="DESUMOYLATING ISOPEPTIDASE"/>
    <property type="match status" value="1"/>
</dbReference>
<comment type="subcellular location">
    <subcellularLocation>
        <location evidence="2">Cytoplasm</location>
    </subcellularLocation>
</comment>
<evidence type="ECO:0000256" key="13">
    <source>
        <dbReference type="ARBA" id="ARBA00042117"/>
    </source>
</evidence>
<evidence type="ECO:0000256" key="2">
    <source>
        <dbReference type="ARBA" id="ARBA00004496"/>
    </source>
</evidence>
<evidence type="ECO:0000256" key="15">
    <source>
        <dbReference type="ARBA" id="ARBA00044565"/>
    </source>
</evidence>
<dbReference type="GO" id="GO:0006508">
    <property type="term" value="P:proteolysis"/>
    <property type="evidence" value="ECO:0007669"/>
    <property type="project" value="UniProtKB-KW"/>
</dbReference>
<dbReference type="InterPro" id="IPR042266">
    <property type="entry name" value="PPPDE_sf"/>
</dbReference>
<comment type="caution">
    <text evidence="18">The sequence shown here is derived from an EMBL/GenBank/DDBJ whole genome shotgun (WGS) entry which is preliminary data.</text>
</comment>
<comment type="catalytic activity">
    <reaction evidence="1">
        <text>Thiol-dependent hydrolysis of ester, thioester, amide, peptide and isopeptide bonds formed by the C-terminal Gly of ubiquitin (a 76-residue protein attached to proteins as an intracellular targeting signal).</text>
        <dbReference type="EC" id="3.4.19.12"/>
    </reaction>
</comment>
<keyword evidence="8" id="KW-0833">Ubl conjugation pathway</keyword>
<evidence type="ECO:0000256" key="12">
    <source>
        <dbReference type="ARBA" id="ARBA00041968"/>
    </source>
</evidence>
<organism evidence="18 19">
    <name type="scientific">Engystomops pustulosus</name>
    <name type="common">Tungara frog</name>
    <name type="synonym">Physalaemus pustulosus</name>
    <dbReference type="NCBI Taxonomy" id="76066"/>
    <lineage>
        <taxon>Eukaryota</taxon>
        <taxon>Metazoa</taxon>
        <taxon>Chordata</taxon>
        <taxon>Craniata</taxon>
        <taxon>Vertebrata</taxon>
        <taxon>Euteleostomi</taxon>
        <taxon>Amphibia</taxon>
        <taxon>Batrachia</taxon>
        <taxon>Anura</taxon>
        <taxon>Neobatrachia</taxon>
        <taxon>Hyloidea</taxon>
        <taxon>Leptodactylidae</taxon>
        <taxon>Leiuperinae</taxon>
        <taxon>Engystomops</taxon>
    </lineage>
</organism>
<feature type="domain" description="PPPDE" evidence="17">
    <location>
        <begin position="4"/>
        <end position="48"/>
    </location>
</feature>
<dbReference type="Proteomes" id="UP000824782">
    <property type="component" value="Unassembled WGS sequence"/>
</dbReference>
<keyword evidence="19" id="KW-1185">Reference proteome</keyword>
<evidence type="ECO:0000313" key="19">
    <source>
        <dbReference type="Proteomes" id="UP000824782"/>
    </source>
</evidence>
<dbReference type="PANTHER" id="PTHR12378:SF6">
    <property type="entry name" value="DEUBIQUITINASE DESI2"/>
    <property type="match status" value="1"/>
</dbReference>
<evidence type="ECO:0000313" key="18">
    <source>
        <dbReference type="EMBL" id="KAG8542526.1"/>
    </source>
</evidence>
<evidence type="ECO:0000256" key="14">
    <source>
        <dbReference type="ARBA" id="ARBA00044546"/>
    </source>
</evidence>
<keyword evidence="6" id="KW-0963">Cytoplasm</keyword>
<dbReference type="PROSITE" id="PS51858">
    <property type="entry name" value="PPPDE"/>
    <property type="match status" value="1"/>
</dbReference>
<evidence type="ECO:0000259" key="17">
    <source>
        <dbReference type="PROSITE" id="PS51858"/>
    </source>
</evidence>
<dbReference type="EC" id="3.4.19.12" evidence="5"/>
<evidence type="ECO:0000256" key="11">
    <source>
        <dbReference type="ARBA" id="ARBA00041758"/>
    </source>
</evidence>
<gene>
    <name evidence="18" type="ORF">GDO81_026567</name>
</gene>
<dbReference type="AlphaFoldDB" id="A0AAV6Z7R4"/>
<evidence type="ECO:0000256" key="1">
    <source>
        <dbReference type="ARBA" id="ARBA00000707"/>
    </source>
</evidence>
<sequence>MANQPVILNVYDMYWINEYTSSLGIGVFHSGIQVYGREIPLSGCPIMT</sequence>
<dbReference type="EMBL" id="WNYA01004839">
    <property type="protein sequence ID" value="KAG8542526.1"/>
    <property type="molecule type" value="Genomic_DNA"/>
</dbReference>
<accession>A0AAV6Z7R4</accession>
<evidence type="ECO:0000256" key="8">
    <source>
        <dbReference type="ARBA" id="ARBA00022786"/>
    </source>
</evidence>
<evidence type="ECO:0000256" key="9">
    <source>
        <dbReference type="ARBA" id="ARBA00022801"/>
    </source>
</evidence>
<dbReference type="GO" id="GO:0008474">
    <property type="term" value="F:palmitoyl-(protein) hydrolase activity"/>
    <property type="evidence" value="ECO:0007669"/>
    <property type="project" value="UniProtKB-EC"/>
</dbReference>
<comment type="catalytic activity">
    <reaction evidence="16">
        <text>S-hexadecanoyl-L-cysteinyl-[protein] + H2O = L-cysteinyl-[protein] + hexadecanoate + H(+)</text>
        <dbReference type="Rhea" id="RHEA:19233"/>
        <dbReference type="Rhea" id="RHEA-COMP:10131"/>
        <dbReference type="Rhea" id="RHEA-COMP:11032"/>
        <dbReference type="ChEBI" id="CHEBI:7896"/>
        <dbReference type="ChEBI" id="CHEBI:15377"/>
        <dbReference type="ChEBI" id="CHEBI:15378"/>
        <dbReference type="ChEBI" id="CHEBI:29950"/>
        <dbReference type="ChEBI" id="CHEBI:74151"/>
        <dbReference type="EC" id="3.1.2.22"/>
    </reaction>
    <physiologicalReaction direction="left-to-right" evidence="16">
        <dbReference type="Rhea" id="RHEA:19234"/>
    </physiologicalReaction>
</comment>
<protein>
    <recommendedName>
        <fullName evidence="10">Deubiquitinase DESI2</fullName>
        <ecNumber evidence="4">3.1.2.22</ecNumber>
        <ecNumber evidence="5">3.4.19.12</ecNumber>
    </recommendedName>
    <alternativeName>
        <fullName evidence="13">Desumoylating isopeptidase 2</fullName>
    </alternativeName>
    <alternativeName>
        <fullName evidence="12">PPPDE peptidase domain-containing protein 1</fullName>
    </alternativeName>
    <alternativeName>
        <fullName evidence="14">Palmitoyl protein thioesterase DESI2</fullName>
    </alternativeName>
    <alternativeName>
        <fullName evidence="11">Protein FAM152A</fullName>
    </alternativeName>
    <alternativeName>
        <fullName evidence="15">S-depalmitoylase DESI2</fullName>
    </alternativeName>
</protein>
<evidence type="ECO:0000256" key="10">
    <source>
        <dbReference type="ARBA" id="ARBA00039659"/>
    </source>
</evidence>
<evidence type="ECO:0000256" key="4">
    <source>
        <dbReference type="ARBA" id="ARBA00012423"/>
    </source>
</evidence>
<evidence type="ECO:0000256" key="16">
    <source>
        <dbReference type="ARBA" id="ARBA00047409"/>
    </source>
</evidence>
<keyword evidence="9" id="KW-0378">Hydrolase</keyword>
<dbReference type="Gene3D" id="3.90.1720.30">
    <property type="entry name" value="PPPDE domains"/>
    <property type="match status" value="1"/>
</dbReference>
<dbReference type="Pfam" id="PF05903">
    <property type="entry name" value="Peptidase_C97"/>
    <property type="match status" value="1"/>
</dbReference>
<comment type="similarity">
    <text evidence="3">Belongs to the DeSI family.</text>
</comment>
<dbReference type="InterPro" id="IPR008580">
    <property type="entry name" value="PPPDE_dom"/>
</dbReference>
<evidence type="ECO:0000256" key="6">
    <source>
        <dbReference type="ARBA" id="ARBA00022490"/>
    </source>
</evidence>
<proteinExistence type="inferred from homology"/>
<dbReference type="EC" id="3.1.2.22" evidence="4"/>
<keyword evidence="7" id="KW-0645">Protease</keyword>
<reference evidence="18" key="1">
    <citation type="thesis" date="2020" institute="ProQuest LLC" country="789 East Eisenhower Parkway, Ann Arbor, MI, USA">
        <title>Comparative Genomics and Chromosome Evolution.</title>
        <authorList>
            <person name="Mudd A.B."/>
        </authorList>
    </citation>
    <scope>NUCLEOTIDE SEQUENCE</scope>
    <source>
        <strain evidence="18">237g6f4</strain>
        <tissue evidence="18">Blood</tissue>
    </source>
</reference>
<name>A0AAV6Z7R4_ENGPU</name>
<evidence type="ECO:0000256" key="5">
    <source>
        <dbReference type="ARBA" id="ARBA00012759"/>
    </source>
</evidence>
<dbReference type="GO" id="GO:0005737">
    <property type="term" value="C:cytoplasm"/>
    <property type="evidence" value="ECO:0007669"/>
    <property type="project" value="UniProtKB-SubCell"/>
</dbReference>
<evidence type="ECO:0000256" key="3">
    <source>
        <dbReference type="ARBA" id="ARBA00008140"/>
    </source>
</evidence>